<feature type="compositionally biased region" description="Basic and acidic residues" evidence="2">
    <location>
        <begin position="312"/>
        <end position="327"/>
    </location>
</feature>
<feature type="region of interest" description="Disordered" evidence="2">
    <location>
        <begin position="153"/>
        <end position="235"/>
    </location>
</feature>
<feature type="compositionally biased region" description="Polar residues" evidence="2">
    <location>
        <begin position="190"/>
        <end position="206"/>
    </location>
</feature>
<feature type="transmembrane region" description="Helical" evidence="3">
    <location>
        <begin position="7"/>
        <end position="28"/>
    </location>
</feature>
<dbReference type="InParanoid" id="Q8SU26"/>
<keyword evidence="5" id="KW-1185">Reference proteome</keyword>
<dbReference type="OrthoDB" id="2194610at2759"/>
<evidence type="ECO:0000313" key="4">
    <source>
        <dbReference type="EMBL" id="CAD26040.3"/>
    </source>
</evidence>
<evidence type="ECO:0000256" key="1">
    <source>
        <dbReference type="SAM" id="Coils"/>
    </source>
</evidence>
<keyword evidence="3" id="KW-0472">Membrane</keyword>
<keyword evidence="3" id="KW-0812">Transmembrane</keyword>
<dbReference type="KEGG" id="ecu:ECU11_1300"/>
<dbReference type="AlphaFoldDB" id="Q8SU26"/>
<reference evidence="4 5" key="2">
    <citation type="journal article" date="2009" name="BMC Genomics">
        <title>Identification of transcriptional signals in Encephalitozoon cuniculi widespread among Microsporidia phylum: support for accurate structural genome annotation.</title>
        <authorList>
            <person name="Peyretaillade E."/>
            <person name="Goncalves O."/>
            <person name="Terrat S."/>
            <person name="Dugat-Bony E."/>
            <person name="Wincker P."/>
            <person name="Cornman R.S."/>
            <person name="Evans J.D."/>
            <person name="Delbac F."/>
            <person name="Peyret P."/>
        </authorList>
    </citation>
    <scope>NUCLEOTIDE SEQUENCE [LARGE SCALE GENOMIC DNA]</scope>
    <source>
        <strain evidence="4 5">GB-M1</strain>
    </source>
</reference>
<accession>Q8SU26</accession>
<sequence length="440" mass="47260">MKNQRTILLLGSMTTGIIMVLFVADFMMPKRNSVKSAGLVERGRMSLFGTRTSMVGKYIEKKSVDKMNALGEKMDALREKMDLMNKKLDRAIEIVRELKSSTKTDSAVVREGISGDKGIYHEPEYSYRYAERSPLGPRTLFTQPYRLGERVQTTEALSPPEPPGKSQPLSDSADIFYPKHSSDLHHKTSTSEGHNIPTTDRSSPSTGPEKKTEVESSLSKGVGLGTPGFSGNSSFDNTIGGVVSNGESLEKLIGEFLNESFSAIKPSTSVEEGNKEALDKGKSLREDKELKNEDTQPVLGSTGASASQKPHGSSEKKSTYARRDTQGSKEPLALALDKRPNEAVGKETTSPLNSSPQKTGGLETKSFSGKRFRGVSGAGELTGHNSSRPADGGIGGNSALYPSESEVSYDDTSSSTGEEGGAVVGLGNKAQRPRISLIKL</sequence>
<proteinExistence type="predicted"/>
<keyword evidence="1" id="KW-0175">Coiled coil</keyword>
<feature type="region of interest" description="Disordered" evidence="2">
    <location>
        <begin position="267"/>
        <end position="429"/>
    </location>
</feature>
<keyword evidence="3" id="KW-1133">Transmembrane helix</keyword>
<dbReference type="GeneID" id="860090"/>
<feature type="compositionally biased region" description="Basic and acidic residues" evidence="2">
    <location>
        <begin position="336"/>
        <end position="345"/>
    </location>
</feature>
<evidence type="ECO:0000256" key="3">
    <source>
        <dbReference type="SAM" id="Phobius"/>
    </source>
</evidence>
<dbReference type="RefSeq" id="NP_586436.1">
    <property type="nucleotide sequence ID" value="NM_001042269.1"/>
</dbReference>
<dbReference type="EMBL" id="AL590450">
    <property type="protein sequence ID" value="CAD26040.3"/>
    <property type="molecule type" value="Genomic_DNA"/>
</dbReference>
<feature type="coiled-coil region" evidence="1">
    <location>
        <begin position="67"/>
        <end position="94"/>
    </location>
</feature>
<protein>
    <submittedName>
        <fullName evidence="4">Uncharacterized protein</fullName>
    </submittedName>
</protein>
<organism evidence="4 5">
    <name type="scientific">Encephalitozoon cuniculi (strain GB-M1)</name>
    <name type="common">Microsporidian parasite</name>
    <dbReference type="NCBI Taxonomy" id="284813"/>
    <lineage>
        <taxon>Eukaryota</taxon>
        <taxon>Fungi</taxon>
        <taxon>Fungi incertae sedis</taxon>
        <taxon>Microsporidia</taxon>
        <taxon>Unikaryonidae</taxon>
        <taxon>Encephalitozoon</taxon>
    </lineage>
</organism>
<dbReference type="Proteomes" id="UP000000819">
    <property type="component" value="Chromosome XI"/>
</dbReference>
<feature type="compositionally biased region" description="Polar residues" evidence="2">
    <location>
        <begin position="298"/>
        <end position="311"/>
    </location>
</feature>
<feature type="compositionally biased region" description="Basic and acidic residues" evidence="2">
    <location>
        <begin position="272"/>
        <end position="294"/>
    </location>
</feature>
<reference evidence="4 5" key="1">
    <citation type="journal article" date="2001" name="Nature">
        <title>Genome sequence and gene compaction of the eukaryote parasite Encephalitozoon cuniculi.</title>
        <authorList>
            <person name="Katinka M.D."/>
            <person name="Duprat S."/>
            <person name="Cornillot E."/>
            <person name="Metenier G."/>
            <person name="Thomarat F."/>
            <person name="Prensier G."/>
            <person name="Barbe V."/>
            <person name="Peyretaillade E."/>
            <person name="Brottier P."/>
            <person name="Wincker P."/>
            <person name="Delbac F."/>
            <person name="El Alaoui H."/>
            <person name="Peyret P."/>
            <person name="Saurin W."/>
            <person name="Gouy M."/>
            <person name="Weissenbach J."/>
            <person name="Vivares C.P."/>
        </authorList>
    </citation>
    <scope>NUCLEOTIDE SEQUENCE [LARGE SCALE GENOMIC DNA]</scope>
    <source>
        <strain evidence="4 5">GB-M1</strain>
    </source>
</reference>
<gene>
    <name evidence="4" type="ordered locus">ECU11_1300</name>
</gene>
<dbReference type="HOGENOM" id="CLU_640976_0_0_1"/>
<name>Q8SU26_ENCCU</name>
<evidence type="ECO:0000256" key="2">
    <source>
        <dbReference type="SAM" id="MobiDB-lite"/>
    </source>
</evidence>
<feature type="compositionally biased region" description="Polar residues" evidence="2">
    <location>
        <begin position="347"/>
        <end position="358"/>
    </location>
</feature>
<evidence type="ECO:0000313" key="5">
    <source>
        <dbReference type="Proteomes" id="UP000000819"/>
    </source>
</evidence>